<protein>
    <submittedName>
        <fullName evidence="1">Transcriptional regulator CtsR</fullName>
    </submittedName>
</protein>
<keyword evidence="2" id="KW-1185">Reference proteome</keyword>
<comment type="caution">
    <text evidence="1">The sequence shown here is derived from an EMBL/GenBank/DDBJ whole genome shotgun (WGS) entry which is preliminary data.</text>
</comment>
<accession>A0A7X0NGM0</accession>
<name>A0A7X0NGM0_9GAMM</name>
<evidence type="ECO:0000313" key="1">
    <source>
        <dbReference type="EMBL" id="MBB6543100.1"/>
    </source>
</evidence>
<gene>
    <name evidence="1" type="ORF">HNQ55_001607</name>
</gene>
<dbReference type="EMBL" id="JACHHU010000010">
    <property type="protein sequence ID" value="MBB6543100.1"/>
    <property type="molecule type" value="Genomic_DNA"/>
</dbReference>
<evidence type="ECO:0000313" key="2">
    <source>
        <dbReference type="Proteomes" id="UP000537141"/>
    </source>
</evidence>
<dbReference type="AlphaFoldDB" id="A0A7X0NGM0"/>
<dbReference type="Proteomes" id="UP000537141">
    <property type="component" value="Unassembled WGS sequence"/>
</dbReference>
<dbReference type="RefSeq" id="WP_184423900.1">
    <property type="nucleotide sequence ID" value="NZ_BAABLB010000028.1"/>
</dbReference>
<proteinExistence type="predicted"/>
<reference evidence="1 2" key="1">
    <citation type="submission" date="2020-08" db="EMBL/GenBank/DDBJ databases">
        <title>Genomic Encyclopedia of Type Strains, Phase IV (KMG-IV): sequencing the most valuable type-strain genomes for metagenomic binning, comparative biology and taxonomic classification.</title>
        <authorList>
            <person name="Goeker M."/>
        </authorList>
    </citation>
    <scope>NUCLEOTIDE SEQUENCE [LARGE SCALE GENOMIC DNA]</scope>
    <source>
        <strain evidence="1 2">DSM 26287</strain>
    </source>
</reference>
<organism evidence="1 2">
    <name type="scientific">Thalassotalea piscium</name>
    <dbReference type="NCBI Taxonomy" id="1230533"/>
    <lineage>
        <taxon>Bacteria</taxon>
        <taxon>Pseudomonadati</taxon>
        <taxon>Pseudomonadota</taxon>
        <taxon>Gammaproteobacteria</taxon>
        <taxon>Alteromonadales</taxon>
        <taxon>Colwelliaceae</taxon>
        <taxon>Thalassotalea</taxon>
    </lineage>
</organism>
<sequence>MKSTLEKLQLTINLKGNVFDGNLNFGAVVLELDGKKYPLDITDSEGYQVESSVGVGDYVVFSKFESDYSEVKGMFSNFSQEYSFDLTPDVLFNSKTKALINLHLSDEDKLSNINIGRISNMVITSIEDKSINIPVKQSFRL</sequence>